<evidence type="ECO:0000256" key="4">
    <source>
        <dbReference type="ARBA" id="ARBA00022614"/>
    </source>
</evidence>
<feature type="domain" description="Leucine-rich repeat-containing N-terminal plant-type" evidence="14">
    <location>
        <begin position="33"/>
        <end position="74"/>
    </location>
</feature>
<feature type="signal peptide" evidence="13">
    <location>
        <begin position="1"/>
        <end position="26"/>
    </location>
</feature>
<dbReference type="Gramene" id="PHT75056">
    <property type="protein sequence ID" value="PHT75056"/>
    <property type="gene ID" value="T459_22333"/>
</dbReference>
<dbReference type="PANTHER" id="PTHR48052:SF70">
    <property type="entry name" value="PHYTOSULFOKINE RECEPTOR 1-LIKE"/>
    <property type="match status" value="1"/>
</dbReference>
<dbReference type="InterPro" id="IPR001611">
    <property type="entry name" value="Leu-rich_rpt"/>
</dbReference>
<evidence type="ECO:0000256" key="10">
    <source>
        <dbReference type="ARBA" id="ARBA00023170"/>
    </source>
</evidence>
<gene>
    <name evidence="15" type="ORF">T459_22333</name>
</gene>
<dbReference type="Pfam" id="PF08263">
    <property type="entry name" value="LRRNT_2"/>
    <property type="match status" value="1"/>
</dbReference>
<keyword evidence="16" id="KW-1185">Reference proteome</keyword>
<protein>
    <recommendedName>
        <fullName evidence="14">Leucine-rich repeat-containing N-terminal plant-type domain-containing protein</fullName>
    </recommendedName>
</protein>
<comment type="similarity">
    <text evidence="2">Belongs to the RLP family.</text>
</comment>
<keyword evidence="8 12" id="KW-1133">Transmembrane helix</keyword>
<evidence type="ECO:0000256" key="6">
    <source>
        <dbReference type="ARBA" id="ARBA00022729"/>
    </source>
</evidence>
<dbReference type="InterPro" id="IPR003591">
    <property type="entry name" value="Leu-rich_rpt_typical-subtyp"/>
</dbReference>
<accession>A0A2G2YZ94</accession>
<keyword evidence="3" id="KW-1003">Cell membrane</keyword>
<evidence type="ECO:0000259" key="14">
    <source>
        <dbReference type="Pfam" id="PF08263"/>
    </source>
</evidence>
<dbReference type="InterPro" id="IPR013210">
    <property type="entry name" value="LRR_N_plant-typ"/>
</dbReference>
<feature type="chain" id="PRO_5013814398" description="Leucine-rich repeat-containing N-terminal plant-type domain-containing protein" evidence="13">
    <location>
        <begin position="27"/>
        <end position="947"/>
    </location>
</feature>
<dbReference type="Pfam" id="PF00560">
    <property type="entry name" value="LRR_1"/>
    <property type="match status" value="4"/>
</dbReference>
<dbReference type="PANTHER" id="PTHR48052">
    <property type="entry name" value="UNNAMED PRODUCT"/>
    <property type="match status" value="1"/>
</dbReference>
<dbReference type="InterPro" id="IPR032675">
    <property type="entry name" value="LRR_dom_sf"/>
</dbReference>
<dbReference type="GO" id="GO:0050832">
    <property type="term" value="P:defense response to fungus"/>
    <property type="evidence" value="ECO:0007669"/>
    <property type="project" value="UniProtKB-ARBA"/>
</dbReference>
<evidence type="ECO:0000256" key="2">
    <source>
        <dbReference type="ARBA" id="ARBA00009592"/>
    </source>
</evidence>
<keyword evidence="7" id="KW-0677">Repeat</keyword>
<evidence type="ECO:0000256" key="7">
    <source>
        <dbReference type="ARBA" id="ARBA00022737"/>
    </source>
</evidence>
<sequence length="947" mass="106036">MRKMYSQLLFILLLSICCGMNDVVEANSSKCLQDQKMLLLQLRNNLTYDSKLSSYLAKWDETVDCCEWQGVTCNGAGQVIGLDLNHEWFSGNIDPLASLKYLSVIRLDDNYLPSRLPDFFAEFTNLTVLSLSSCNLTGVPQKIFQVPTMHTIDLSNNLRLHGTLPEFPSNGSLETLRLSWTKFSGSLPESIGNLRMLSDVSFYACNFTGPVPSSIENLTHLVSVDFALNDFNGSIPSFKLSKNLTYANFEGNLFTGELISSNWDGLENLETLGFSDNSISGLIPPSFFSLPSLKDLNLNGNKFYGRIAELQNVTSPLTNLDLIGNNLAGPLPEFFFQLHNLSRLSLSFNNFSGTMQLHKFTKLKKLDNLDLSHNRLSVDTNISESDIALLPQFLVLRLASCNLRTIFFLKNQTRLALLDLSKNHIRGEIPNWIWEIFDGGSHSVNLSLNQFTHLQVPYRFGFLNSLDLHANLLTGEVPLPPPKALYVDLSRNKFHGFISPEFSNHLSNAQFFSVAHNKVSGTIPSSICNTTDLEVLDLSSNSLDGSIPECLAEQSLMVLHLGGNNLRGNIPGNFSEDCRLESIDLSYNHLEGKIPQSLSNCSNLKLLNVERNKITDTFPCWVRKLSNLHVLELRFNNFHGSIDCPGVNYSWPALRIIDLASNNFSGILPRNLFLDLEAMKVDSAHSPVDHLYAANRIFFGDDLRAQVDIYYQATVTITLKGQEMSLPKIWFTFCSIDFSNNSFVGGIPETVGELKSLYLLNLSHNALTGQIPPVIGNLQDLGILDLSFNKLDGRIPDELSRIPRLSFLNLSYNELVGRIPQGTQIQTFDNKSFMGNEGLCGFQKDKACSNDREEPQPPLQPAASEDEKFFSRTDIYAGAALGFAVSVSMIFLPLLVSRRWRKCYNKMVDGLVLRVFSNIDVKKRRANTSIGEIYRKKKAGQVQRSRR</sequence>
<evidence type="ECO:0000256" key="1">
    <source>
        <dbReference type="ARBA" id="ARBA00004251"/>
    </source>
</evidence>
<evidence type="ECO:0000313" key="15">
    <source>
        <dbReference type="EMBL" id="PHT75056.1"/>
    </source>
</evidence>
<evidence type="ECO:0000256" key="5">
    <source>
        <dbReference type="ARBA" id="ARBA00022692"/>
    </source>
</evidence>
<dbReference type="FunFam" id="3.80.10.10:FF:000041">
    <property type="entry name" value="LRR receptor-like serine/threonine-protein kinase ERECTA"/>
    <property type="match status" value="1"/>
</dbReference>
<evidence type="ECO:0000256" key="9">
    <source>
        <dbReference type="ARBA" id="ARBA00023136"/>
    </source>
</evidence>
<feature type="transmembrane region" description="Helical" evidence="12">
    <location>
        <begin position="875"/>
        <end position="896"/>
    </location>
</feature>
<dbReference type="SMART" id="SM00369">
    <property type="entry name" value="LRR_TYP"/>
    <property type="match status" value="6"/>
</dbReference>
<evidence type="ECO:0000256" key="11">
    <source>
        <dbReference type="ARBA" id="ARBA00023180"/>
    </source>
</evidence>
<dbReference type="Proteomes" id="UP000222542">
    <property type="component" value="Unassembled WGS sequence"/>
</dbReference>
<dbReference type="Pfam" id="PF13855">
    <property type="entry name" value="LRR_8"/>
    <property type="match status" value="4"/>
</dbReference>
<keyword evidence="4" id="KW-0433">Leucine-rich repeat</keyword>
<dbReference type="FunFam" id="3.80.10.10:FF:000095">
    <property type="entry name" value="LRR receptor-like serine/threonine-protein kinase GSO1"/>
    <property type="match status" value="1"/>
</dbReference>
<keyword evidence="11" id="KW-0325">Glycoprotein</keyword>
<organism evidence="15 16">
    <name type="scientific">Capsicum annuum</name>
    <name type="common">Capsicum pepper</name>
    <dbReference type="NCBI Taxonomy" id="4072"/>
    <lineage>
        <taxon>Eukaryota</taxon>
        <taxon>Viridiplantae</taxon>
        <taxon>Streptophyta</taxon>
        <taxon>Embryophyta</taxon>
        <taxon>Tracheophyta</taxon>
        <taxon>Spermatophyta</taxon>
        <taxon>Magnoliopsida</taxon>
        <taxon>eudicotyledons</taxon>
        <taxon>Gunneridae</taxon>
        <taxon>Pentapetalae</taxon>
        <taxon>asterids</taxon>
        <taxon>lamiids</taxon>
        <taxon>Solanales</taxon>
        <taxon>Solanaceae</taxon>
        <taxon>Solanoideae</taxon>
        <taxon>Capsiceae</taxon>
        <taxon>Capsicum</taxon>
    </lineage>
</organism>
<comment type="caution">
    <text evidence="15">The sequence shown here is derived from an EMBL/GenBank/DDBJ whole genome shotgun (WGS) entry which is preliminary data.</text>
</comment>
<dbReference type="OMA" id="YWIWQLE"/>
<reference evidence="15 16" key="2">
    <citation type="journal article" date="2017" name="Genome Biol.">
        <title>New reference genome sequences of hot pepper reveal the massive evolution of plant disease-resistance genes by retroduplication.</title>
        <authorList>
            <person name="Kim S."/>
            <person name="Park J."/>
            <person name="Yeom S.I."/>
            <person name="Kim Y.M."/>
            <person name="Seo E."/>
            <person name="Kim K.T."/>
            <person name="Kim M.S."/>
            <person name="Lee J.M."/>
            <person name="Cheong K."/>
            <person name="Shin H.S."/>
            <person name="Kim S.B."/>
            <person name="Han K."/>
            <person name="Lee J."/>
            <person name="Park M."/>
            <person name="Lee H.A."/>
            <person name="Lee H.Y."/>
            <person name="Lee Y."/>
            <person name="Oh S."/>
            <person name="Lee J.H."/>
            <person name="Choi E."/>
            <person name="Choi E."/>
            <person name="Lee S.E."/>
            <person name="Jeon J."/>
            <person name="Kim H."/>
            <person name="Choi G."/>
            <person name="Song H."/>
            <person name="Lee J."/>
            <person name="Lee S.C."/>
            <person name="Kwon J.K."/>
            <person name="Lee H.Y."/>
            <person name="Koo N."/>
            <person name="Hong Y."/>
            <person name="Kim R.W."/>
            <person name="Kang W.H."/>
            <person name="Huh J.H."/>
            <person name="Kang B.C."/>
            <person name="Yang T.J."/>
            <person name="Lee Y.H."/>
            <person name="Bennetzen J.L."/>
            <person name="Choi D."/>
        </authorList>
    </citation>
    <scope>NUCLEOTIDE SEQUENCE [LARGE SCALE GENOMIC DNA]</scope>
    <source>
        <strain evidence="16">cv. CM334</strain>
    </source>
</reference>
<evidence type="ECO:0000256" key="3">
    <source>
        <dbReference type="ARBA" id="ARBA00022475"/>
    </source>
</evidence>
<dbReference type="FunFam" id="3.80.10.10:FF:000111">
    <property type="entry name" value="LRR receptor-like serine/threonine-protein kinase ERECTA"/>
    <property type="match status" value="1"/>
</dbReference>
<evidence type="ECO:0000256" key="8">
    <source>
        <dbReference type="ARBA" id="ARBA00022989"/>
    </source>
</evidence>
<comment type="subcellular location">
    <subcellularLocation>
        <location evidence="1">Cell membrane</location>
        <topology evidence="1">Single-pass type I membrane protein</topology>
    </subcellularLocation>
</comment>
<proteinExistence type="inferred from homology"/>
<keyword evidence="6 13" id="KW-0732">Signal</keyword>
<dbReference type="SUPFAM" id="SSF52058">
    <property type="entry name" value="L domain-like"/>
    <property type="match status" value="3"/>
</dbReference>
<name>A0A2G2YZ94_CAPAN</name>
<dbReference type="EMBL" id="AYRZ02000008">
    <property type="protein sequence ID" value="PHT75056.1"/>
    <property type="molecule type" value="Genomic_DNA"/>
</dbReference>
<evidence type="ECO:0000256" key="12">
    <source>
        <dbReference type="SAM" id="Phobius"/>
    </source>
</evidence>
<dbReference type="PROSITE" id="PS51450">
    <property type="entry name" value="LRR"/>
    <property type="match status" value="1"/>
</dbReference>
<dbReference type="AlphaFoldDB" id="A0A2G2YZ94"/>
<evidence type="ECO:0000256" key="13">
    <source>
        <dbReference type="SAM" id="SignalP"/>
    </source>
</evidence>
<keyword evidence="10" id="KW-0675">Receptor</keyword>
<dbReference type="GO" id="GO:0005886">
    <property type="term" value="C:plasma membrane"/>
    <property type="evidence" value="ECO:0007669"/>
    <property type="project" value="UniProtKB-SubCell"/>
</dbReference>
<keyword evidence="5 12" id="KW-0812">Transmembrane</keyword>
<keyword evidence="9 12" id="KW-0472">Membrane</keyword>
<reference evidence="15 16" key="1">
    <citation type="journal article" date="2014" name="Nat. Genet.">
        <title>Genome sequence of the hot pepper provides insights into the evolution of pungency in Capsicum species.</title>
        <authorList>
            <person name="Kim S."/>
            <person name="Park M."/>
            <person name="Yeom S.I."/>
            <person name="Kim Y.M."/>
            <person name="Lee J.M."/>
            <person name="Lee H.A."/>
            <person name="Seo E."/>
            <person name="Choi J."/>
            <person name="Cheong K."/>
            <person name="Kim K.T."/>
            <person name="Jung K."/>
            <person name="Lee G.W."/>
            <person name="Oh S.K."/>
            <person name="Bae C."/>
            <person name="Kim S.B."/>
            <person name="Lee H.Y."/>
            <person name="Kim S.Y."/>
            <person name="Kim M.S."/>
            <person name="Kang B.C."/>
            <person name="Jo Y.D."/>
            <person name="Yang H.B."/>
            <person name="Jeong H.J."/>
            <person name="Kang W.H."/>
            <person name="Kwon J.K."/>
            <person name="Shin C."/>
            <person name="Lim J.Y."/>
            <person name="Park J.H."/>
            <person name="Huh J.H."/>
            <person name="Kim J.S."/>
            <person name="Kim B.D."/>
            <person name="Cohen O."/>
            <person name="Paran I."/>
            <person name="Suh M.C."/>
            <person name="Lee S.B."/>
            <person name="Kim Y.K."/>
            <person name="Shin Y."/>
            <person name="Noh S.J."/>
            <person name="Park J."/>
            <person name="Seo Y.S."/>
            <person name="Kwon S.Y."/>
            <person name="Kim H.A."/>
            <person name="Park J.M."/>
            <person name="Kim H.J."/>
            <person name="Choi S.B."/>
            <person name="Bosland P.W."/>
            <person name="Reeves G."/>
            <person name="Jo S.H."/>
            <person name="Lee B.W."/>
            <person name="Cho H.T."/>
            <person name="Choi H.S."/>
            <person name="Lee M.S."/>
            <person name="Yu Y."/>
            <person name="Do Choi Y."/>
            <person name="Park B.S."/>
            <person name="van Deynze A."/>
            <person name="Ashrafi H."/>
            <person name="Hill T."/>
            <person name="Kim W.T."/>
            <person name="Pai H.S."/>
            <person name="Ahn H.K."/>
            <person name="Yeam I."/>
            <person name="Giovannoni J.J."/>
            <person name="Rose J.K."/>
            <person name="Sorensen I."/>
            <person name="Lee S.J."/>
            <person name="Kim R.W."/>
            <person name="Choi I.Y."/>
            <person name="Choi B.S."/>
            <person name="Lim J.S."/>
            <person name="Lee Y.H."/>
            <person name="Choi D."/>
        </authorList>
    </citation>
    <scope>NUCLEOTIDE SEQUENCE [LARGE SCALE GENOMIC DNA]</scope>
    <source>
        <strain evidence="16">cv. CM334</strain>
    </source>
</reference>
<evidence type="ECO:0000313" key="16">
    <source>
        <dbReference type="Proteomes" id="UP000222542"/>
    </source>
</evidence>
<dbReference type="Gene3D" id="3.80.10.10">
    <property type="entry name" value="Ribonuclease Inhibitor"/>
    <property type="match status" value="3"/>
</dbReference>